<reference evidence="11 12" key="1">
    <citation type="submission" date="2019-02" db="EMBL/GenBank/DDBJ databases">
        <title>Deep-cultivation of Planctomycetes and their phenomic and genomic characterization uncovers novel biology.</title>
        <authorList>
            <person name="Wiegand S."/>
            <person name="Jogler M."/>
            <person name="Boedeker C."/>
            <person name="Pinto D."/>
            <person name="Vollmers J."/>
            <person name="Rivas-Marin E."/>
            <person name="Kohn T."/>
            <person name="Peeters S.H."/>
            <person name="Heuer A."/>
            <person name="Rast P."/>
            <person name="Oberbeckmann S."/>
            <person name="Bunk B."/>
            <person name="Jeske O."/>
            <person name="Meyerdierks A."/>
            <person name="Storesund J.E."/>
            <person name="Kallscheuer N."/>
            <person name="Luecker S."/>
            <person name="Lage O.M."/>
            <person name="Pohl T."/>
            <person name="Merkel B.J."/>
            <person name="Hornburger P."/>
            <person name="Mueller R.-W."/>
            <person name="Bruemmer F."/>
            <person name="Labrenz M."/>
            <person name="Spormann A.M."/>
            <person name="Op den Camp H."/>
            <person name="Overmann J."/>
            <person name="Amann R."/>
            <person name="Jetten M.S.M."/>
            <person name="Mascher T."/>
            <person name="Medema M.H."/>
            <person name="Devos D.P."/>
            <person name="Kaster A.-K."/>
            <person name="Ovreas L."/>
            <person name="Rohde M."/>
            <person name="Galperin M.Y."/>
            <person name="Jogler C."/>
        </authorList>
    </citation>
    <scope>NUCLEOTIDE SEQUENCE [LARGE SCALE GENOMIC DNA]</scope>
    <source>
        <strain evidence="11 12">V22</strain>
    </source>
</reference>
<evidence type="ECO:0000256" key="3">
    <source>
        <dbReference type="ARBA" id="ARBA00011255"/>
    </source>
</evidence>
<sequence length="908" mass="93163">MSSITTSVGLISGLDTGAIIDALIEAESGSVNRLESRKTNYETQQGALQSLESILLTMVTSVNSLNNASTFSTETASTNPNASISVSTTNSTVTGDYSFQSVRLAKSHAALSRGFADTDTQLVGEGTLVFGRGGNLDREVLLSELNGGSGVQQGSIRITDRAGNAADIDLSGAYSVNDVVSAINDSSGILITASTSGGSLVLTDGSGGGGSISVVDLAGGSAAADLGIAGSIAGDTLTGSEVYTVTGNFALTQLNDGNSIHTASGDDLRITARDGTNIDIDLSSAVTVQDVIDAINDDTDNEGKVTASLSNGRLILTDNTGESGTLSTSDLGNAEVVRQLGIDNTASGNTITGDKLIAGIDSVLLKNLNAGDGVTAGVISLTDRAGNVASVDLSSAESLDEVLAAINSAETAGMVKLNLVAELDAAGTGIVIRDTSGSTSSNLIISDTSGTLAADLGITIDAAETEVSSGNLNHRYINKSTSLSTYAPDGGAVAAGSFKITNSAGAEATIVISSTDDTIGEVIDRINAAGIDVTAELNETGDGFQLVDNSGGDGDLIVEDLNGGTTSFDLRIEGTGTEVNGKPTLVSRNAVVIEIDAEDTLDDLVTKINTNASDFSASILDDGSPFSPKRLSIASKRTGADSRLYIDDGGLNLGFAATTEGRDALLRVGGSTGPLVRSSDNVFNNVVGGLDITLLDESTTTDSVSVTIDSTPIKAALSQIVASYNGYIDGATDLTRFDTTNNTRGVLSGNSTVLRVTTRLNSLFVNTFGSSTDTIRTLSSLGLNVGVNGKLSFDETTFDDLYAEDPEGVEEFFRDTTNGFAKLADDTLDALTDQFTGVFKINNDSLASNIESLTARIDTLNARLELRRDRLILQFAAMEESLSIISSQQQALTTLSSMQYLSANGSGG</sequence>
<protein>
    <recommendedName>
        <fullName evidence="7">Filament cap protein</fullName>
    </recommendedName>
    <alternativeName>
        <fullName evidence="6">Flagellar cap protein</fullName>
    </alternativeName>
</protein>
<comment type="subcellular location">
    <subcellularLocation>
        <location evidence="1">Bacterial flagellum</location>
    </subcellularLocation>
</comment>
<comment type="subunit">
    <text evidence="3">Homopentamer.</text>
</comment>
<evidence type="ECO:0000256" key="4">
    <source>
        <dbReference type="ARBA" id="ARBA00023054"/>
    </source>
</evidence>
<dbReference type="GO" id="GO:0071973">
    <property type="term" value="P:bacterial-type flagellum-dependent cell motility"/>
    <property type="evidence" value="ECO:0007669"/>
    <property type="project" value="TreeGrafter"/>
</dbReference>
<keyword evidence="11" id="KW-0966">Cell projection</keyword>
<dbReference type="InterPro" id="IPR010809">
    <property type="entry name" value="FliD_C"/>
</dbReference>
<dbReference type="InterPro" id="IPR003481">
    <property type="entry name" value="FliD_N"/>
</dbReference>
<evidence type="ECO:0000256" key="1">
    <source>
        <dbReference type="ARBA" id="ARBA00004365"/>
    </source>
</evidence>
<feature type="domain" description="Flagellar hook-associated protein 2 N-terminal" evidence="9">
    <location>
        <begin position="12"/>
        <end position="108"/>
    </location>
</feature>
<evidence type="ECO:0000256" key="6">
    <source>
        <dbReference type="ARBA" id="ARBA00033074"/>
    </source>
</evidence>
<keyword evidence="5" id="KW-0975">Bacterial flagellum</keyword>
<name>A0A517TDW0_9PLAN</name>
<dbReference type="PANTHER" id="PTHR30288">
    <property type="entry name" value="FLAGELLAR CAP/ASSEMBLY PROTEIN FLID"/>
    <property type="match status" value="1"/>
</dbReference>
<evidence type="ECO:0000256" key="7">
    <source>
        <dbReference type="ARBA" id="ARBA00033192"/>
    </source>
</evidence>
<dbReference type="PANTHER" id="PTHR30288:SF0">
    <property type="entry name" value="FLAGELLAR HOOK-ASSOCIATED PROTEIN 2"/>
    <property type="match status" value="1"/>
</dbReference>
<keyword evidence="12" id="KW-1185">Reference proteome</keyword>
<dbReference type="GO" id="GO:0009421">
    <property type="term" value="C:bacterial-type flagellum filament cap"/>
    <property type="evidence" value="ECO:0007669"/>
    <property type="project" value="InterPro"/>
</dbReference>
<evidence type="ECO:0000313" key="12">
    <source>
        <dbReference type="Proteomes" id="UP000319976"/>
    </source>
</evidence>
<dbReference type="Proteomes" id="UP000319976">
    <property type="component" value="Chromosome"/>
</dbReference>
<evidence type="ECO:0000256" key="8">
    <source>
        <dbReference type="SAM" id="Coils"/>
    </source>
</evidence>
<dbReference type="Pfam" id="PF07195">
    <property type="entry name" value="FliD_C"/>
    <property type="match status" value="1"/>
</dbReference>
<gene>
    <name evidence="11" type="primary">fliD</name>
    <name evidence="11" type="ORF">V22_38270</name>
</gene>
<keyword evidence="11" id="KW-0969">Cilium</keyword>
<dbReference type="KEGG" id="chya:V22_38270"/>
<feature type="coiled-coil region" evidence="8">
    <location>
        <begin position="843"/>
        <end position="881"/>
    </location>
</feature>
<evidence type="ECO:0000259" key="10">
    <source>
        <dbReference type="Pfam" id="PF07195"/>
    </source>
</evidence>
<accession>A0A517TDW0</accession>
<evidence type="ECO:0000256" key="5">
    <source>
        <dbReference type="ARBA" id="ARBA00023143"/>
    </source>
</evidence>
<dbReference type="Pfam" id="PF07196">
    <property type="entry name" value="Flagellin_IN"/>
    <property type="match status" value="1"/>
</dbReference>
<keyword evidence="4 8" id="KW-0175">Coiled coil</keyword>
<evidence type="ECO:0000259" key="9">
    <source>
        <dbReference type="Pfam" id="PF02465"/>
    </source>
</evidence>
<dbReference type="GO" id="GO:0007155">
    <property type="term" value="P:cell adhesion"/>
    <property type="evidence" value="ECO:0007669"/>
    <property type="project" value="InterPro"/>
</dbReference>
<evidence type="ECO:0000313" key="11">
    <source>
        <dbReference type="EMBL" id="QDT66557.1"/>
    </source>
</evidence>
<comment type="similarity">
    <text evidence="2">Belongs to the FliD family.</text>
</comment>
<dbReference type="EMBL" id="CP036316">
    <property type="protein sequence ID" value="QDT66557.1"/>
    <property type="molecule type" value="Genomic_DNA"/>
</dbReference>
<dbReference type="RefSeq" id="WP_145265738.1">
    <property type="nucleotide sequence ID" value="NZ_CP036316.1"/>
</dbReference>
<feature type="domain" description="Flagellar hook-associated protein 2 C-terminal" evidence="10">
    <location>
        <begin position="663"/>
        <end position="883"/>
    </location>
</feature>
<dbReference type="AlphaFoldDB" id="A0A517TDW0"/>
<dbReference type="InterPro" id="IPR010810">
    <property type="entry name" value="Flagellin_hook_IN_motif"/>
</dbReference>
<dbReference type="Pfam" id="PF02465">
    <property type="entry name" value="FliD_N"/>
    <property type="match status" value="1"/>
</dbReference>
<dbReference type="OrthoDB" id="244268at2"/>
<evidence type="ECO:0000256" key="2">
    <source>
        <dbReference type="ARBA" id="ARBA00009764"/>
    </source>
</evidence>
<dbReference type="GO" id="GO:0009424">
    <property type="term" value="C:bacterial-type flagellum hook"/>
    <property type="evidence" value="ECO:0007669"/>
    <property type="project" value="InterPro"/>
</dbReference>
<organism evidence="11 12">
    <name type="scientific">Calycomorphotria hydatis</name>
    <dbReference type="NCBI Taxonomy" id="2528027"/>
    <lineage>
        <taxon>Bacteria</taxon>
        <taxon>Pseudomonadati</taxon>
        <taxon>Planctomycetota</taxon>
        <taxon>Planctomycetia</taxon>
        <taxon>Planctomycetales</taxon>
        <taxon>Planctomycetaceae</taxon>
        <taxon>Calycomorphotria</taxon>
    </lineage>
</organism>
<keyword evidence="11" id="KW-0282">Flagellum</keyword>
<dbReference type="InterPro" id="IPR040026">
    <property type="entry name" value="FliD"/>
</dbReference>
<proteinExistence type="inferred from homology"/>